<sequence>MGPELAAVSGFALKIADDLVDELSRPQWALPCGLVAAAAALASVATGVRPDLYLGLILGNAVAGKIDEIPHLAAAAIVALGVLITRPEVTPLTLLVITVLATLDEIIHPVEPTGLRPVLKIGAVVGWAFGVLDGITALAVITFDLGYHAAELLTGAIRCSNPIRA</sequence>
<dbReference type="RefSeq" id="WP_011019105.1">
    <property type="nucleotide sequence ID" value="NZ_DUJS01000002.1"/>
</dbReference>
<name>A0A832T629_9EURY</name>
<dbReference type="EMBL" id="DUJS01000002">
    <property type="protein sequence ID" value="HII70037.1"/>
    <property type="molecule type" value="Genomic_DNA"/>
</dbReference>
<organism evidence="1 2">
    <name type="scientific">Methanopyrus kandleri</name>
    <dbReference type="NCBI Taxonomy" id="2320"/>
    <lineage>
        <taxon>Archaea</taxon>
        <taxon>Methanobacteriati</taxon>
        <taxon>Methanobacteriota</taxon>
        <taxon>Methanomada group</taxon>
        <taxon>Methanopyri</taxon>
        <taxon>Methanopyrales</taxon>
        <taxon>Methanopyraceae</taxon>
        <taxon>Methanopyrus</taxon>
    </lineage>
</organism>
<gene>
    <name evidence="1" type="ORF">HA336_02235</name>
</gene>
<reference evidence="1" key="1">
    <citation type="journal article" date="2020" name="bioRxiv">
        <title>A rank-normalized archaeal taxonomy based on genome phylogeny resolves widespread incomplete and uneven classifications.</title>
        <authorList>
            <person name="Rinke C."/>
            <person name="Chuvochina M."/>
            <person name="Mussig A.J."/>
            <person name="Chaumeil P.-A."/>
            <person name="Waite D.W."/>
            <person name="Whitman W.B."/>
            <person name="Parks D.H."/>
            <person name="Hugenholtz P."/>
        </authorList>
    </citation>
    <scope>NUCLEOTIDE SEQUENCE</scope>
    <source>
        <strain evidence="1">UBA8853</strain>
    </source>
</reference>
<proteinExistence type="predicted"/>
<dbReference type="AlphaFoldDB" id="A0A832T629"/>
<comment type="caution">
    <text evidence="1">The sequence shown here is derived from an EMBL/GenBank/DDBJ whole genome shotgun (WGS) entry which is preliminary data.</text>
</comment>
<dbReference type="Proteomes" id="UP000619545">
    <property type="component" value="Unassembled WGS sequence"/>
</dbReference>
<evidence type="ECO:0000313" key="1">
    <source>
        <dbReference type="EMBL" id="HII70037.1"/>
    </source>
</evidence>
<accession>A0A832T629</accession>
<evidence type="ECO:0000313" key="2">
    <source>
        <dbReference type="Proteomes" id="UP000619545"/>
    </source>
</evidence>
<protein>
    <submittedName>
        <fullName evidence="1">Uncharacterized protein</fullName>
    </submittedName>
</protein>
<dbReference type="GeneID" id="1476837"/>